<accession>W8BXR3</accession>
<proteinExistence type="evidence at transcript level"/>
<dbReference type="EMBL" id="GAMC01012541">
    <property type="protein sequence ID" value="JAB94014.1"/>
    <property type="molecule type" value="mRNA"/>
</dbReference>
<reference evidence="1" key="1">
    <citation type="submission" date="2013-07" db="EMBL/GenBank/DDBJ databases">
        <authorList>
            <person name="Geib S."/>
        </authorList>
    </citation>
    <scope>NUCLEOTIDE SEQUENCE</scope>
</reference>
<dbReference type="AlphaFoldDB" id="W8BXR3"/>
<protein>
    <submittedName>
        <fullName evidence="1">Uncharacterized protein</fullName>
    </submittedName>
</protein>
<sequence>MKFYLPSIHVYMCMCGMQQCDCCILLVHIINNYRRNVTTNKIKNAKTLTHTHTLVYFISLSPLSPPLFPCLLLCHASKHFATFYCLPLKRKVHDQQQQQQPQQLFHPTFIVNAAAANLNENKNSTSGKQYVACRPAPI</sequence>
<organism evidence="1">
    <name type="scientific">Ceratitis capitata</name>
    <name type="common">Mediterranean fruit fly</name>
    <name type="synonym">Tephritis capitata</name>
    <dbReference type="NCBI Taxonomy" id="7213"/>
    <lineage>
        <taxon>Eukaryota</taxon>
        <taxon>Metazoa</taxon>
        <taxon>Ecdysozoa</taxon>
        <taxon>Arthropoda</taxon>
        <taxon>Hexapoda</taxon>
        <taxon>Insecta</taxon>
        <taxon>Pterygota</taxon>
        <taxon>Neoptera</taxon>
        <taxon>Endopterygota</taxon>
        <taxon>Diptera</taxon>
        <taxon>Brachycera</taxon>
        <taxon>Muscomorpha</taxon>
        <taxon>Tephritoidea</taxon>
        <taxon>Tephritidae</taxon>
        <taxon>Ceratitis</taxon>
        <taxon>Ceratitis</taxon>
    </lineage>
</organism>
<evidence type="ECO:0000313" key="1">
    <source>
        <dbReference type="EMBL" id="JAB94014.1"/>
    </source>
</evidence>
<reference evidence="1" key="2">
    <citation type="journal article" date="2014" name="BMC Genomics">
        <title>A genomic perspective to assessing quality of mass-reared SIT flies used in Mediterranean fruit fly (Ceratitis capitata) eradication in California.</title>
        <authorList>
            <person name="Calla B."/>
            <person name="Hall B."/>
            <person name="Hou S."/>
            <person name="Geib S.M."/>
        </authorList>
    </citation>
    <scope>NUCLEOTIDE SEQUENCE</scope>
</reference>
<name>W8BXR3_CERCA</name>